<dbReference type="AlphaFoldDB" id="A0A381SPT2"/>
<feature type="domain" description="LysM" evidence="2">
    <location>
        <begin position="87"/>
        <end position="138"/>
    </location>
</feature>
<dbReference type="CDD" id="cd00118">
    <property type="entry name" value="LysM"/>
    <property type="match status" value="1"/>
</dbReference>
<sequence>MTKFFSAVRILFALSAVALVATGCVTAKPTELEAGTATAAAAAPSSDSTSTSDSTTTAAADDSSRATLAAAIDALMSDSDGQPSLINRYIVQAGDHLWGISSQQQVYGDPYQWPLLFKRNRGEIEDADLIYPGQVLHIDRDANEHQIQQAIDHAKTRGAWSLGVTETSDLEYLAKAQSSQVIHQEVEQVVARAGDDLGRARLAGAVWRMVDLSTGGSAVSLDELLRVAGQKLQTGDLDEAMRIALRVSEASILGIEQAQSQSRARPSYN</sequence>
<dbReference type="PROSITE" id="PS51257">
    <property type="entry name" value="PROKAR_LIPOPROTEIN"/>
    <property type="match status" value="1"/>
</dbReference>
<dbReference type="Pfam" id="PF01476">
    <property type="entry name" value="LysM"/>
    <property type="match status" value="1"/>
</dbReference>
<evidence type="ECO:0000256" key="1">
    <source>
        <dbReference type="SAM" id="MobiDB-lite"/>
    </source>
</evidence>
<dbReference type="InterPro" id="IPR052196">
    <property type="entry name" value="Bact_Kbp"/>
</dbReference>
<evidence type="ECO:0000259" key="2">
    <source>
        <dbReference type="PROSITE" id="PS51782"/>
    </source>
</evidence>
<accession>A0A381SPT2</accession>
<dbReference type="PANTHER" id="PTHR34700:SF4">
    <property type="entry name" value="PHAGE-LIKE ELEMENT PBSX PROTEIN XKDP"/>
    <property type="match status" value="1"/>
</dbReference>
<evidence type="ECO:0000313" key="3">
    <source>
        <dbReference type="EMBL" id="SVA05996.1"/>
    </source>
</evidence>
<gene>
    <name evidence="3" type="ORF">METZ01_LOCUS58850</name>
</gene>
<dbReference type="InterPro" id="IPR036779">
    <property type="entry name" value="LysM_dom_sf"/>
</dbReference>
<name>A0A381SPT2_9ZZZZ</name>
<dbReference type="PROSITE" id="PS51782">
    <property type="entry name" value="LYSM"/>
    <property type="match status" value="1"/>
</dbReference>
<feature type="region of interest" description="Disordered" evidence="1">
    <location>
        <begin position="38"/>
        <end position="60"/>
    </location>
</feature>
<dbReference type="InterPro" id="IPR018392">
    <property type="entry name" value="LysM"/>
</dbReference>
<dbReference type="EMBL" id="UINC01003400">
    <property type="protein sequence ID" value="SVA05996.1"/>
    <property type="molecule type" value="Genomic_DNA"/>
</dbReference>
<proteinExistence type="predicted"/>
<dbReference type="Gene3D" id="3.10.350.10">
    <property type="entry name" value="LysM domain"/>
    <property type="match status" value="1"/>
</dbReference>
<reference evidence="3" key="1">
    <citation type="submission" date="2018-05" db="EMBL/GenBank/DDBJ databases">
        <authorList>
            <person name="Lanie J.A."/>
            <person name="Ng W.-L."/>
            <person name="Kazmierczak K.M."/>
            <person name="Andrzejewski T.M."/>
            <person name="Davidsen T.M."/>
            <person name="Wayne K.J."/>
            <person name="Tettelin H."/>
            <person name="Glass J.I."/>
            <person name="Rusch D."/>
            <person name="Podicherti R."/>
            <person name="Tsui H.-C.T."/>
            <person name="Winkler M.E."/>
        </authorList>
    </citation>
    <scope>NUCLEOTIDE SEQUENCE</scope>
</reference>
<dbReference type="PANTHER" id="PTHR34700">
    <property type="entry name" value="POTASSIUM BINDING PROTEIN KBP"/>
    <property type="match status" value="1"/>
</dbReference>
<organism evidence="3">
    <name type="scientific">marine metagenome</name>
    <dbReference type="NCBI Taxonomy" id="408172"/>
    <lineage>
        <taxon>unclassified sequences</taxon>
        <taxon>metagenomes</taxon>
        <taxon>ecological metagenomes</taxon>
    </lineage>
</organism>
<dbReference type="SUPFAM" id="SSF54106">
    <property type="entry name" value="LysM domain"/>
    <property type="match status" value="1"/>
</dbReference>
<protein>
    <recommendedName>
        <fullName evidence="2">LysM domain-containing protein</fullName>
    </recommendedName>
</protein>